<dbReference type="AlphaFoldDB" id="A0A382JC27"/>
<evidence type="ECO:0000313" key="1">
    <source>
        <dbReference type="EMBL" id="SVC09814.1"/>
    </source>
</evidence>
<gene>
    <name evidence="1" type="ORF">METZ01_LOCUS262668</name>
</gene>
<dbReference type="EMBL" id="UINC01073434">
    <property type="protein sequence ID" value="SVC09814.1"/>
    <property type="molecule type" value="Genomic_DNA"/>
</dbReference>
<feature type="non-terminal residue" evidence="1">
    <location>
        <position position="96"/>
    </location>
</feature>
<organism evidence="1">
    <name type="scientific">marine metagenome</name>
    <dbReference type="NCBI Taxonomy" id="408172"/>
    <lineage>
        <taxon>unclassified sequences</taxon>
        <taxon>metagenomes</taxon>
        <taxon>ecological metagenomes</taxon>
    </lineage>
</organism>
<name>A0A382JC27_9ZZZZ</name>
<proteinExistence type="predicted"/>
<protein>
    <submittedName>
        <fullName evidence="1">Uncharacterized protein</fullName>
    </submittedName>
</protein>
<reference evidence="1" key="1">
    <citation type="submission" date="2018-05" db="EMBL/GenBank/DDBJ databases">
        <authorList>
            <person name="Lanie J.A."/>
            <person name="Ng W.-L."/>
            <person name="Kazmierczak K.M."/>
            <person name="Andrzejewski T.M."/>
            <person name="Davidsen T.M."/>
            <person name="Wayne K.J."/>
            <person name="Tettelin H."/>
            <person name="Glass J.I."/>
            <person name="Rusch D."/>
            <person name="Podicherti R."/>
            <person name="Tsui H.-C.T."/>
            <person name="Winkler M.E."/>
        </authorList>
    </citation>
    <scope>NUCLEOTIDE SEQUENCE</scope>
</reference>
<accession>A0A382JC27</accession>
<sequence>MDKIRADKSRRAGDKAFHPAVVTARYHSRQSDWGFEPWIALCDYVSQRQLRHRVGHDILGGVMRRILGVGFMFAWVAVSPAQQLSFSAIPYVNPNG</sequence>